<evidence type="ECO:0000313" key="5">
    <source>
        <dbReference type="WBParaSite" id="jg21749"/>
    </source>
</evidence>
<dbReference type="InterPro" id="IPR051341">
    <property type="entry name" value="Zyg-11_UBL_adapter"/>
</dbReference>
<dbReference type="AlphaFoldDB" id="A0A915DMX0"/>
<accession>A0A915DMX0</accession>
<dbReference type="Gene3D" id="1.25.10.10">
    <property type="entry name" value="Leucine-rich Repeat Variant"/>
    <property type="match status" value="1"/>
</dbReference>
<feature type="domain" description="Zer-1-like leucine-rich repeats region" evidence="3">
    <location>
        <begin position="234"/>
        <end position="372"/>
    </location>
</feature>
<feature type="domain" description="Protein zer-1 homolog-like C-terminal" evidence="2">
    <location>
        <begin position="443"/>
        <end position="778"/>
    </location>
</feature>
<evidence type="ECO:0000259" key="3">
    <source>
        <dbReference type="Pfam" id="PF25013"/>
    </source>
</evidence>
<dbReference type="PANTHER" id="PTHR12904:SF23">
    <property type="entry name" value="PROTEIN ZER-1 HOMOLOG"/>
    <property type="match status" value="1"/>
</dbReference>
<protein>
    <submittedName>
        <fullName evidence="5">Uncharacterized protein</fullName>
    </submittedName>
</protein>
<keyword evidence="4" id="KW-1185">Reference proteome</keyword>
<name>A0A915DMX0_9BILA</name>
<sequence>MWLQETTAVALPQNNGCSRTASSSSRFLKSQQQTAVELPLNASETVLECLCKNLRQEPSTSEMVAHNLRPFLDGVRFPVCKMDLSGLNLSERILAELLAAQQYSLMCLDLSFAQGINSAKVCSALADLKVENLKLTSLKLTSTDLLRIPKYRHHTLRSMRSFDGHVIHMSSLPVVSEDDLSGSSDLALELARKIERIGQLPHFMKFCPNIEHLYLLQGLSYNIEDESQDEFLARIFDSLSGLKTLDISEWQNEKLLHLRVLSSLHSLTTLVLYDVHYLESAINSISGLQTLVSLDVSQSERITGQYTYPVTALHTLITRLPNLKYLDISGTNLIAAATDEDRPFRGTGLITSDIAGLSFLKKPLKYLGIFNCDNAPHFMNIPAEKVCGDHGEDQIVLALEVYMHRPRMMQAVLNESYQLYRFGSVLNKHVEALHLVLKALSLHKTNSSLQIAGSASMFYIIRNVKMNRDTKRSVIYALLNGMENHIEEQVMVRNCCLSLCQFEIPQEVLFNYGRAATLLVRVLEMHSSDQLTQRIVVFLLNSMACHVEGDHKIEVGTIGAIEIILEQIRRKHAAGTCDDVMEVGWSFLWNITDETQPTLCYSQFPNETELVRNMMGLIGNIAEVEHLRGKLMDDNYLKIFNRLLDSLADGIEISYNSAGVLAHLVSDGEHAWQVVQIRRSYIMEEIIRATNTWDLAARRFINYRSFKPILRLLPMFDSPGSQHWAVWALANLTSTDVSKYCRFVEEEGGEDLLIQLVNNLESTAKIRQLASLVLTNLENWRRSVANAENDESTPAAGMDCME</sequence>
<dbReference type="PANTHER" id="PTHR12904">
    <property type="match status" value="1"/>
</dbReference>
<dbReference type="SUPFAM" id="SSF48371">
    <property type="entry name" value="ARM repeat"/>
    <property type="match status" value="1"/>
</dbReference>
<dbReference type="InterPro" id="IPR055142">
    <property type="entry name" value="ZER1-like_C"/>
</dbReference>
<organism evidence="4 5">
    <name type="scientific">Ditylenchus dipsaci</name>
    <dbReference type="NCBI Taxonomy" id="166011"/>
    <lineage>
        <taxon>Eukaryota</taxon>
        <taxon>Metazoa</taxon>
        <taxon>Ecdysozoa</taxon>
        <taxon>Nematoda</taxon>
        <taxon>Chromadorea</taxon>
        <taxon>Rhabditida</taxon>
        <taxon>Tylenchina</taxon>
        <taxon>Tylenchomorpha</taxon>
        <taxon>Sphaerularioidea</taxon>
        <taxon>Anguinidae</taxon>
        <taxon>Anguininae</taxon>
        <taxon>Ditylenchus</taxon>
    </lineage>
</organism>
<proteinExistence type="predicted"/>
<evidence type="ECO:0000313" key="4">
    <source>
        <dbReference type="Proteomes" id="UP000887574"/>
    </source>
</evidence>
<dbReference type="Proteomes" id="UP000887574">
    <property type="component" value="Unplaced"/>
</dbReference>
<dbReference type="Gene3D" id="3.80.10.10">
    <property type="entry name" value="Ribonuclease Inhibitor"/>
    <property type="match status" value="1"/>
</dbReference>
<dbReference type="InterPro" id="IPR032675">
    <property type="entry name" value="LRR_dom_sf"/>
</dbReference>
<dbReference type="InterPro" id="IPR016024">
    <property type="entry name" value="ARM-type_fold"/>
</dbReference>
<dbReference type="InterPro" id="IPR056845">
    <property type="entry name" value="LRR_Zer-1"/>
</dbReference>
<dbReference type="InterPro" id="IPR011989">
    <property type="entry name" value="ARM-like"/>
</dbReference>
<dbReference type="GO" id="GO:0031462">
    <property type="term" value="C:Cul2-RING ubiquitin ligase complex"/>
    <property type="evidence" value="ECO:0007669"/>
    <property type="project" value="TreeGrafter"/>
</dbReference>
<keyword evidence="1" id="KW-0833">Ubl conjugation pathway</keyword>
<dbReference type="SUPFAM" id="SSF52047">
    <property type="entry name" value="RNI-like"/>
    <property type="match status" value="1"/>
</dbReference>
<evidence type="ECO:0000256" key="1">
    <source>
        <dbReference type="ARBA" id="ARBA00022786"/>
    </source>
</evidence>
<dbReference type="Pfam" id="PF22964">
    <property type="entry name" value="ZER1-like_2nd"/>
    <property type="match status" value="1"/>
</dbReference>
<evidence type="ECO:0000259" key="2">
    <source>
        <dbReference type="Pfam" id="PF22964"/>
    </source>
</evidence>
<reference evidence="5" key="1">
    <citation type="submission" date="2022-11" db="UniProtKB">
        <authorList>
            <consortium name="WormBaseParasite"/>
        </authorList>
    </citation>
    <scope>IDENTIFICATION</scope>
</reference>
<dbReference type="WBParaSite" id="jg21749">
    <property type="protein sequence ID" value="jg21749"/>
    <property type="gene ID" value="jg21749"/>
</dbReference>
<dbReference type="Pfam" id="PF25013">
    <property type="entry name" value="LRR_Zer-1"/>
    <property type="match status" value="1"/>
</dbReference>